<feature type="region of interest" description="Disordered" evidence="1">
    <location>
        <begin position="26"/>
        <end position="59"/>
    </location>
</feature>
<feature type="compositionally biased region" description="Polar residues" evidence="1">
    <location>
        <begin position="32"/>
        <end position="41"/>
    </location>
</feature>
<accession>A0AAN8PQN6</accession>
<dbReference type="Proteomes" id="UP001347796">
    <property type="component" value="Unassembled WGS sequence"/>
</dbReference>
<evidence type="ECO:0000313" key="3">
    <source>
        <dbReference type="Proteomes" id="UP001347796"/>
    </source>
</evidence>
<feature type="compositionally biased region" description="Polar residues" evidence="1">
    <location>
        <begin position="48"/>
        <end position="59"/>
    </location>
</feature>
<dbReference type="AlphaFoldDB" id="A0AAN8PQN6"/>
<reference evidence="2 3" key="1">
    <citation type="submission" date="2024-01" db="EMBL/GenBank/DDBJ databases">
        <title>The genome of the rayed Mediterranean limpet Patella caerulea (Linnaeus, 1758).</title>
        <authorList>
            <person name="Anh-Thu Weber A."/>
            <person name="Halstead-Nussloch G."/>
        </authorList>
    </citation>
    <scope>NUCLEOTIDE SEQUENCE [LARGE SCALE GENOMIC DNA]</scope>
    <source>
        <strain evidence="2">AATW-2023a</strain>
        <tissue evidence="2">Whole specimen</tissue>
    </source>
</reference>
<protein>
    <submittedName>
        <fullName evidence="2">Uncharacterized protein</fullName>
    </submittedName>
</protein>
<organism evidence="2 3">
    <name type="scientific">Patella caerulea</name>
    <name type="common">Rayed Mediterranean limpet</name>
    <dbReference type="NCBI Taxonomy" id="87958"/>
    <lineage>
        <taxon>Eukaryota</taxon>
        <taxon>Metazoa</taxon>
        <taxon>Spiralia</taxon>
        <taxon>Lophotrochozoa</taxon>
        <taxon>Mollusca</taxon>
        <taxon>Gastropoda</taxon>
        <taxon>Patellogastropoda</taxon>
        <taxon>Patelloidea</taxon>
        <taxon>Patellidae</taxon>
        <taxon>Patella</taxon>
    </lineage>
</organism>
<evidence type="ECO:0000313" key="2">
    <source>
        <dbReference type="EMBL" id="KAK6174795.1"/>
    </source>
</evidence>
<comment type="caution">
    <text evidence="2">The sequence shown here is derived from an EMBL/GenBank/DDBJ whole genome shotgun (WGS) entry which is preliminary data.</text>
</comment>
<gene>
    <name evidence="2" type="ORF">SNE40_013374</name>
</gene>
<keyword evidence="3" id="KW-1185">Reference proteome</keyword>
<sequence>MNLCSSDCVEFRSTFTSHVILWEKKLTKTTRNEQNSPGSIQSDEENEQNNTPYSTLSRRSMTTELELPVYSNTGYNWDKVIII</sequence>
<evidence type="ECO:0000256" key="1">
    <source>
        <dbReference type="SAM" id="MobiDB-lite"/>
    </source>
</evidence>
<proteinExistence type="predicted"/>
<name>A0AAN8PQN6_PATCE</name>
<dbReference type="EMBL" id="JAZGQO010000010">
    <property type="protein sequence ID" value="KAK6174795.1"/>
    <property type="molecule type" value="Genomic_DNA"/>
</dbReference>